<dbReference type="EMBL" id="JARQWQ010000101">
    <property type="protein sequence ID" value="KAK2551133.1"/>
    <property type="molecule type" value="Genomic_DNA"/>
</dbReference>
<evidence type="ECO:0000313" key="3">
    <source>
        <dbReference type="Proteomes" id="UP001249851"/>
    </source>
</evidence>
<keyword evidence="3" id="KW-1185">Reference proteome</keyword>
<accession>A0AAD9UV64</accession>
<sequence>MALPVFKEDDFPPLSSSESEGPGSPPRPTATTNATKPNDCRQERHDAPRKPGDGPDAFGPQGISTLRASKLLRDSAAIPGRGRAGALLRHANMPALRLPTEDGPSRGGYDNPKQTKAKEFYFPSDDELMATPEIIPVPKHQISGGTQVRVRQT</sequence>
<organism evidence="2 3">
    <name type="scientific">Acropora cervicornis</name>
    <name type="common">Staghorn coral</name>
    <dbReference type="NCBI Taxonomy" id="6130"/>
    <lineage>
        <taxon>Eukaryota</taxon>
        <taxon>Metazoa</taxon>
        <taxon>Cnidaria</taxon>
        <taxon>Anthozoa</taxon>
        <taxon>Hexacorallia</taxon>
        <taxon>Scleractinia</taxon>
        <taxon>Astrocoeniina</taxon>
        <taxon>Acroporidae</taxon>
        <taxon>Acropora</taxon>
    </lineage>
</organism>
<dbReference type="Proteomes" id="UP001249851">
    <property type="component" value="Unassembled WGS sequence"/>
</dbReference>
<feature type="compositionally biased region" description="Basic and acidic residues" evidence="1">
    <location>
        <begin position="38"/>
        <end position="53"/>
    </location>
</feature>
<protein>
    <submittedName>
        <fullName evidence="2">Uncharacterized protein</fullName>
    </submittedName>
</protein>
<feature type="compositionally biased region" description="Low complexity" evidence="1">
    <location>
        <begin position="12"/>
        <end position="22"/>
    </location>
</feature>
<evidence type="ECO:0000313" key="2">
    <source>
        <dbReference type="EMBL" id="KAK2551133.1"/>
    </source>
</evidence>
<dbReference type="AlphaFoldDB" id="A0AAD9UV64"/>
<evidence type="ECO:0000256" key="1">
    <source>
        <dbReference type="SAM" id="MobiDB-lite"/>
    </source>
</evidence>
<reference evidence="2" key="1">
    <citation type="journal article" date="2023" name="G3 (Bethesda)">
        <title>Whole genome assembly and annotation of the endangered Caribbean coral Acropora cervicornis.</title>
        <authorList>
            <person name="Selwyn J.D."/>
            <person name="Vollmer S.V."/>
        </authorList>
    </citation>
    <scope>NUCLEOTIDE SEQUENCE</scope>
    <source>
        <strain evidence="2">K2</strain>
    </source>
</reference>
<feature type="region of interest" description="Disordered" evidence="1">
    <location>
        <begin position="1"/>
        <end position="66"/>
    </location>
</feature>
<name>A0AAD9UV64_ACRCE</name>
<reference evidence="2" key="2">
    <citation type="journal article" date="2023" name="Science">
        <title>Genomic signatures of disease resistance in endangered staghorn corals.</title>
        <authorList>
            <person name="Vollmer S.V."/>
            <person name="Selwyn J.D."/>
            <person name="Despard B.A."/>
            <person name="Roesel C.L."/>
        </authorList>
    </citation>
    <scope>NUCLEOTIDE SEQUENCE</scope>
    <source>
        <strain evidence="2">K2</strain>
    </source>
</reference>
<feature type="compositionally biased region" description="Basic and acidic residues" evidence="1">
    <location>
        <begin position="1"/>
        <end position="10"/>
    </location>
</feature>
<gene>
    <name evidence="2" type="ORF">P5673_028060</name>
</gene>
<feature type="region of interest" description="Disordered" evidence="1">
    <location>
        <begin position="89"/>
        <end position="117"/>
    </location>
</feature>
<comment type="caution">
    <text evidence="2">The sequence shown here is derived from an EMBL/GenBank/DDBJ whole genome shotgun (WGS) entry which is preliminary data.</text>
</comment>
<proteinExistence type="predicted"/>